<evidence type="ECO:0000256" key="4">
    <source>
        <dbReference type="ARBA" id="ARBA00022840"/>
    </source>
</evidence>
<feature type="binding site" evidence="7">
    <location>
        <position position="404"/>
    </location>
    <ligand>
        <name>Mg(2+)</name>
        <dbReference type="ChEBI" id="CHEBI:18420"/>
        <label>1</label>
    </ligand>
</feature>
<comment type="similarity">
    <text evidence="7">Belongs to the class-II aminoacyl-tRNA synthetase family.</text>
</comment>
<dbReference type="Gene3D" id="3.30.930.10">
    <property type="entry name" value="Bira Bifunctional Protein, Domain 2"/>
    <property type="match status" value="1"/>
</dbReference>
<dbReference type="NCBIfam" id="NF001756">
    <property type="entry name" value="PRK00484.1"/>
    <property type="match status" value="1"/>
</dbReference>
<comment type="cofactor">
    <cofactor evidence="7 8">
        <name>Mg(2+)</name>
        <dbReference type="ChEBI" id="CHEBI:18420"/>
    </cofactor>
    <text evidence="7 8">Binds 3 Mg(2+) ions per subunit.</text>
</comment>
<evidence type="ECO:0000256" key="2">
    <source>
        <dbReference type="ARBA" id="ARBA00022723"/>
    </source>
</evidence>
<dbReference type="EC" id="6.1.1.6" evidence="7"/>
<protein>
    <recommendedName>
        <fullName evidence="7">Lysine--tRNA ligase</fullName>
        <ecNumber evidence="7">6.1.1.6</ecNumber>
    </recommendedName>
    <alternativeName>
        <fullName evidence="7">Lysyl-tRNA synthetase</fullName>
        <shortName evidence="7">LysRS</shortName>
    </alternativeName>
</protein>
<dbReference type="NCBIfam" id="TIGR00499">
    <property type="entry name" value="lysS_bact"/>
    <property type="match status" value="1"/>
</dbReference>
<dbReference type="InterPro" id="IPR002313">
    <property type="entry name" value="Lys-tRNA-ligase_II"/>
</dbReference>
<dbReference type="InterPro" id="IPR045864">
    <property type="entry name" value="aa-tRNA-synth_II/BPL/LPL"/>
</dbReference>
<dbReference type="AlphaFoldDB" id="A0A1G2P1I2"/>
<dbReference type="SUPFAM" id="SSF50249">
    <property type="entry name" value="Nucleic acid-binding proteins"/>
    <property type="match status" value="1"/>
</dbReference>
<sequence length="487" mass="55831">MASIEEIRKTRLEKLEYLKSQGIQPYPSSTERNTSNIKAIDDFDKLAGKEIILAGRIMSERAQGGLVFFNIYDGTSSFQALIKKDEIEEASFDLFIKTADIGDFVEIKGDLFLTKREEKTLKVKEWKMLAKSLMPLPEKWHGLKDVEERFRKRYLDILSSPDVRRRFEIRSLMVKRIREFYDRAGYMEVETPVLQPLAGGATALPFKTRHNALETDFYLTIAQELYLKKLIVAGFNKVYEIGRKFRNEGIDVTHNPEFTMLESNEAYADAAGQMKFIEELFREVTRNVIGKPEVVYGGNTVNFDKPFAVKTFFGLIREHSGLNNPEQASNDELKAEALNMGVKMENRNTRQAFLDGIYKKAVRPKLIQPTFIIDYPVEFNPFAKRKHDNPSLIDRFQLIAGGLELVNAFSELNNPIDQKERYEDEERKKREGEPEISPSDADYLEAMEHGMPPNGGIGIGLDRFAMLLTDVKNIKEVILFPTLKPKG</sequence>
<evidence type="ECO:0000256" key="6">
    <source>
        <dbReference type="ARBA" id="ARBA00048573"/>
    </source>
</evidence>
<dbReference type="GO" id="GO:0005829">
    <property type="term" value="C:cytosol"/>
    <property type="evidence" value="ECO:0007669"/>
    <property type="project" value="TreeGrafter"/>
</dbReference>
<name>A0A1G2P1I2_9BACT</name>
<feature type="region of interest" description="Disordered" evidence="9">
    <location>
        <begin position="416"/>
        <end position="438"/>
    </location>
</feature>
<feature type="binding site" evidence="7">
    <location>
        <position position="404"/>
    </location>
    <ligand>
        <name>Mg(2+)</name>
        <dbReference type="ChEBI" id="CHEBI:18420"/>
        <label>2</label>
    </ligand>
</feature>
<evidence type="ECO:0000256" key="7">
    <source>
        <dbReference type="HAMAP-Rule" id="MF_00252"/>
    </source>
</evidence>
<dbReference type="InterPro" id="IPR044136">
    <property type="entry name" value="Lys-tRNA-ligase_II_N"/>
</dbReference>
<accession>A0A1G2P1I2</accession>
<dbReference type="PRINTS" id="PR00982">
    <property type="entry name" value="TRNASYNTHLYS"/>
</dbReference>
<dbReference type="InterPro" id="IPR012340">
    <property type="entry name" value="NA-bd_OB-fold"/>
</dbReference>
<dbReference type="SUPFAM" id="SSF55681">
    <property type="entry name" value="Class II aaRS and biotin synthetases"/>
    <property type="match status" value="1"/>
</dbReference>
<reference evidence="11 12" key="1">
    <citation type="journal article" date="2016" name="Nat. Commun.">
        <title>Thousands of microbial genomes shed light on interconnected biogeochemical processes in an aquifer system.</title>
        <authorList>
            <person name="Anantharaman K."/>
            <person name="Brown C.T."/>
            <person name="Hug L.A."/>
            <person name="Sharon I."/>
            <person name="Castelle C.J."/>
            <person name="Probst A.J."/>
            <person name="Thomas B.C."/>
            <person name="Singh A."/>
            <person name="Wilkins M.J."/>
            <person name="Karaoz U."/>
            <person name="Brodie E.L."/>
            <person name="Williams K.H."/>
            <person name="Hubbard S.S."/>
            <person name="Banfield J.F."/>
        </authorList>
    </citation>
    <scope>NUCLEOTIDE SEQUENCE [LARGE SCALE GENOMIC DNA]</scope>
</reference>
<proteinExistence type="inferred from homology"/>
<dbReference type="InterPro" id="IPR006195">
    <property type="entry name" value="aa-tRNA-synth_II"/>
</dbReference>
<evidence type="ECO:0000256" key="1">
    <source>
        <dbReference type="ARBA" id="ARBA00022598"/>
    </source>
</evidence>
<keyword evidence="1 7" id="KW-0436">Ligase</keyword>
<dbReference type="Proteomes" id="UP000177269">
    <property type="component" value="Unassembled WGS sequence"/>
</dbReference>
<dbReference type="GO" id="GO:0000049">
    <property type="term" value="F:tRNA binding"/>
    <property type="evidence" value="ECO:0007669"/>
    <property type="project" value="TreeGrafter"/>
</dbReference>
<feature type="domain" description="Aminoacyl-transfer RNA synthetases class-II family profile" evidence="10">
    <location>
        <begin position="167"/>
        <end position="485"/>
    </location>
</feature>
<dbReference type="InterPro" id="IPR004364">
    <property type="entry name" value="Aa-tRNA-synt_II"/>
</dbReference>
<comment type="catalytic activity">
    <reaction evidence="6 7 8">
        <text>tRNA(Lys) + L-lysine + ATP = L-lysyl-tRNA(Lys) + AMP + diphosphate</text>
        <dbReference type="Rhea" id="RHEA:20792"/>
        <dbReference type="Rhea" id="RHEA-COMP:9696"/>
        <dbReference type="Rhea" id="RHEA-COMP:9697"/>
        <dbReference type="ChEBI" id="CHEBI:30616"/>
        <dbReference type="ChEBI" id="CHEBI:32551"/>
        <dbReference type="ChEBI" id="CHEBI:33019"/>
        <dbReference type="ChEBI" id="CHEBI:78442"/>
        <dbReference type="ChEBI" id="CHEBI:78529"/>
        <dbReference type="ChEBI" id="CHEBI:456215"/>
        <dbReference type="EC" id="6.1.1.6"/>
    </reaction>
</comment>
<dbReference type="GO" id="GO:0005524">
    <property type="term" value="F:ATP binding"/>
    <property type="evidence" value="ECO:0007669"/>
    <property type="project" value="UniProtKB-UniRule"/>
</dbReference>
<comment type="caution">
    <text evidence="11">The sequence shown here is derived from an EMBL/GenBank/DDBJ whole genome shotgun (WGS) entry which is preliminary data.</text>
</comment>
<gene>
    <name evidence="7" type="primary">lysS</name>
    <name evidence="11" type="ORF">A3G52_00440</name>
</gene>
<dbReference type="EMBL" id="MHSK01000017">
    <property type="protein sequence ID" value="OHA42206.1"/>
    <property type="molecule type" value="Genomic_DNA"/>
</dbReference>
<comment type="subcellular location">
    <subcellularLocation>
        <location evidence="7">Cytoplasm</location>
    </subcellularLocation>
</comment>
<dbReference type="CDD" id="cd04322">
    <property type="entry name" value="LysRS_N"/>
    <property type="match status" value="1"/>
</dbReference>
<evidence type="ECO:0000256" key="5">
    <source>
        <dbReference type="ARBA" id="ARBA00023146"/>
    </source>
</evidence>
<dbReference type="Pfam" id="PF01336">
    <property type="entry name" value="tRNA_anti-codon"/>
    <property type="match status" value="1"/>
</dbReference>
<evidence type="ECO:0000259" key="10">
    <source>
        <dbReference type="PROSITE" id="PS50862"/>
    </source>
</evidence>
<dbReference type="Gene3D" id="2.40.50.140">
    <property type="entry name" value="Nucleic acid-binding proteins"/>
    <property type="match status" value="1"/>
</dbReference>
<evidence type="ECO:0000256" key="9">
    <source>
        <dbReference type="SAM" id="MobiDB-lite"/>
    </source>
</evidence>
<dbReference type="GO" id="GO:0000287">
    <property type="term" value="F:magnesium ion binding"/>
    <property type="evidence" value="ECO:0007669"/>
    <property type="project" value="UniProtKB-UniRule"/>
</dbReference>
<evidence type="ECO:0000256" key="3">
    <source>
        <dbReference type="ARBA" id="ARBA00022741"/>
    </source>
</evidence>
<dbReference type="InterPro" id="IPR018149">
    <property type="entry name" value="Lys-tRNA-synth_II_C"/>
</dbReference>
<evidence type="ECO:0000313" key="11">
    <source>
        <dbReference type="EMBL" id="OHA42206.1"/>
    </source>
</evidence>
<evidence type="ECO:0000256" key="8">
    <source>
        <dbReference type="RuleBase" id="RU000336"/>
    </source>
</evidence>
<dbReference type="GO" id="GO:0006430">
    <property type="term" value="P:lysyl-tRNA aminoacylation"/>
    <property type="evidence" value="ECO:0007669"/>
    <property type="project" value="UniProtKB-UniRule"/>
</dbReference>
<feature type="compositionally biased region" description="Basic and acidic residues" evidence="9">
    <location>
        <begin position="417"/>
        <end position="433"/>
    </location>
</feature>
<keyword evidence="7" id="KW-0648">Protein biosynthesis</keyword>
<dbReference type="Pfam" id="PF00152">
    <property type="entry name" value="tRNA-synt_2"/>
    <property type="match status" value="1"/>
</dbReference>
<keyword evidence="2 7" id="KW-0479">Metal-binding</keyword>
<organism evidence="11 12">
    <name type="scientific">Candidatus Taylorbacteria bacterium RIFCSPLOWO2_12_FULL_43_20</name>
    <dbReference type="NCBI Taxonomy" id="1802332"/>
    <lineage>
        <taxon>Bacteria</taxon>
        <taxon>Candidatus Tayloriibacteriota</taxon>
    </lineage>
</organism>
<dbReference type="PANTHER" id="PTHR42918:SF15">
    <property type="entry name" value="LYSINE--TRNA LIGASE, CHLOROPLASTIC_MITOCHONDRIAL"/>
    <property type="match status" value="1"/>
</dbReference>
<dbReference type="HAMAP" id="MF_00252">
    <property type="entry name" value="Lys_tRNA_synth_class2"/>
    <property type="match status" value="1"/>
</dbReference>
<dbReference type="GO" id="GO:0004824">
    <property type="term" value="F:lysine-tRNA ligase activity"/>
    <property type="evidence" value="ECO:0007669"/>
    <property type="project" value="UniProtKB-UniRule"/>
</dbReference>
<keyword evidence="5 7" id="KW-0030">Aminoacyl-tRNA synthetase</keyword>
<keyword evidence="7" id="KW-0963">Cytoplasm</keyword>
<keyword evidence="3 7" id="KW-0547">Nucleotide-binding</keyword>
<comment type="caution">
    <text evidence="7">Lacks conserved residue(s) required for the propagation of feature annotation.</text>
</comment>
<dbReference type="InterPro" id="IPR004365">
    <property type="entry name" value="NA-bd_OB_tRNA"/>
</dbReference>
<dbReference type="PROSITE" id="PS50862">
    <property type="entry name" value="AA_TRNA_LIGASE_II"/>
    <property type="match status" value="1"/>
</dbReference>
<comment type="subunit">
    <text evidence="7">Homodimer.</text>
</comment>
<keyword evidence="4 7" id="KW-0067">ATP-binding</keyword>
<evidence type="ECO:0000313" key="12">
    <source>
        <dbReference type="Proteomes" id="UP000177269"/>
    </source>
</evidence>
<dbReference type="PANTHER" id="PTHR42918">
    <property type="entry name" value="LYSYL-TRNA SYNTHETASE"/>
    <property type="match status" value="1"/>
</dbReference>
<keyword evidence="7 8" id="KW-0460">Magnesium</keyword>